<dbReference type="WBParaSite" id="HCON_00108080-00001">
    <property type="protein sequence ID" value="HCON_00108080-00001"/>
    <property type="gene ID" value="HCON_00108080"/>
</dbReference>
<organism evidence="2 3">
    <name type="scientific">Haemonchus contortus</name>
    <name type="common">Barber pole worm</name>
    <dbReference type="NCBI Taxonomy" id="6289"/>
    <lineage>
        <taxon>Eukaryota</taxon>
        <taxon>Metazoa</taxon>
        <taxon>Ecdysozoa</taxon>
        <taxon>Nematoda</taxon>
        <taxon>Chromadorea</taxon>
        <taxon>Rhabditida</taxon>
        <taxon>Rhabditina</taxon>
        <taxon>Rhabditomorpha</taxon>
        <taxon>Strongyloidea</taxon>
        <taxon>Trichostrongylidae</taxon>
        <taxon>Haemonchus</taxon>
    </lineage>
</organism>
<dbReference type="AlphaFoldDB" id="A0A7I4YJG6"/>
<protein>
    <submittedName>
        <fullName evidence="3">Myosin-M heavy chain</fullName>
    </submittedName>
</protein>
<evidence type="ECO:0000313" key="3">
    <source>
        <dbReference type="WBParaSite" id="HCON_00108080-00001"/>
    </source>
</evidence>
<sequence length="460" mass="52760">MGNRSSSHYLPPPNWTHGPYPAYATSSMPYDGKRILTGPPPGPFAESYVPHPNLRRSMISLNADSGYLTSPSDSERMRMRGSRLSLNHLDFEHQQQLVFPPDLKTMKKLEKMEKKQQKLLKKIGGRPMPPPPPQAMFIQPRPMPPPPQYSRAMSFDDLHRAHIAAFDGRFREQFRNESRSQIPLERQLARSSLSTTTTSGKAVHRGGSMTSSPVTSISDSHTGDRWTSSPLRRDVRDDLSPMSGTSAQLGSMTRNSDCNKTDNKPKSVEIKVQRTERVERREQYDTKDWINNNNNNNNYAMPKLQPAFGSRSSLATSQARGESSDIDFSWIREEENKLRKERENAKRLPECYFGLDPPKLDDTPLSSQSRDEKENHRRIGNVRSTAAAFENKLRRENQEQALKSRSSTHLENRQTEYSTRREVGPMARRLQRMQREAEVANRNYNEPDGSRQRWRSSMAF</sequence>
<keyword evidence="2" id="KW-1185">Reference proteome</keyword>
<feature type="compositionally biased region" description="Basic and acidic residues" evidence="1">
    <location>
        <begin position="408"/>
        <end position="423"/>
    </location>
</feature>
<accession>A0A7I4YJG6</accession>
<evidence type="ECO:0000313" key="2">
    <source>
        <dbReference type="Proteomes" id="UP000025227"/>
    </source>
</evidence>
<feature type="compositionally biased region" description="Polar residues" evidence="1">
    <location>
        <begin position="208"/>
        <end position="230"/>
    </location>
</feature>
<proteinExistence type="predicted"/>
<dbReference type="Proteomes" id="UP000025227">
    <property type="component" value="Unplaced"/>
</dbReference>
<feature type="region of interest" description="Disordered" evidence="1">
    <location>
        <begin position="351"/>
        <end position="385"/>
    </location>
</feature>
<reference evidence="3" key="1">
    <citation type="submission" date="2020-12" db="UniProtKB">
        <authorList>
            <consortium name="WormBaseParasite"/>
        </authorList>
    </citation>
    <scope>IDENTIFICATION</scope>
    <source>
        <strain evidence="3">MHco3</strain>
    </source>
</reference>
<feature type="region of interest" description="Disordered" evidence="1">
    <location>
        <begin position="398"/>
        <end position="460"/>
    </location>
</feature>
<feature type="compositionally biased region" description="Basic and acidic residues" evidence="1">
    <location>
        <begin position="257"/>
        <end position="267"/>
    </location>
</feature>
<feature type="region of interest" description="Disordered" evidence="1">
    <location>
        <begin position="176"/>
        <end position="267"/>
    </location>
</feature>
<dbReference type="OrthoDB" id="5842445at2759"/>
<name>A0A7I4YJG6_HAECO</name>
<evidence type="ECO:0000256" key="1">
    <source>
        <dbReference type="SAM" id="MobiDB-lite"/>
    </source>
</evidence>
<feature type="compositionally biased region" description="Polar residues" evidence="1">
    <location>
        <begin position="242"/>
        <end position="256"/>
    </location>
</feature>